<protein>
    <submittedName>
        <fullName evidence="2">Uncharacterized protein</fullName>
    </submittedName>
</protein>
<accession>A0A699YT42</accession>
<name>A0A699YT42_HAELA</name>
<dbReference type="Proteomes" id="UP000485058">
    <property type="component" value="Unassembled WGS sequence"/>
</dbReference>
<proteinExistence type="predicted"/>
<sequence>MAHIMGPASFDCSLPAPDRGHREQGPVIGWRKAAGSGRKQRDIKTSASRHFEAVATKSRSRQKRGRPGTGGSDGSSSDEDTWGDWFGPFDSAGAGNGSGLPPWGGSGSGKGSGSGSGNNGWPRYFSSWDGGYSEGAYPMDRAIYECLCSGACREGIYSEAHAFTHYLRPPSLTHHHPCRHPSPSLTYHYPCLHPLPVAREQSLQIKGPMLFM</sequence>
<organism evidence="2 3">
    <name type="scientific">Haematococcus lacustris</name>
    <name type="common">Green alga</name>
    <name type="synonym">Haematococcus pluvialis</name>
    <dbReference type="NCBI Taxonomy" id="44745"/>
    <lineage>
        <taxon>Eukaryota</taxon>
        <taxon>Viridiplantae</taxon>
        <taxon>Chlorophyta</taxon>
        <taxon>core chlorophytes</taxon>
        <taxon>Chlorophyceae</taxon>
        <taxon>CS clade</taxon>
        <taxon>Chlamydomonadales</taxon>
        <taxon>Haematococcaceae</taxon>
        <taxon>Haematococcus</taxon>
    </lineage>
</organism>
<feature type="region of interest" description="Disordered" evidence="1">
    <location>
        <begin position="1"/>
        <end position="117"/>
    </location>
</feature>
<evidence type="ECO:0000313" key="3">
    <source>
        <dbReference type="Proteomes" id="UP000485058"/>
    </source>
</evidence>
<gene>
    <name evidence="2" type="ORF">HaLaN_08507</name>
</gene>
<comment type="caution">
    <text evidence="2">The sequence shown here is derived from an EMBL/GenBank/DDBJ whole genome shotgun (WGS) entry which is preliminary data.</text>
</comment>
<reference evidence="2 3" key="1">
    <citation type="submission" date="2020-02" db="EMBL/GenBank/DDBJ databases">
        <title>Draft genome sequence of Haematococcus lacustris strain NIES-144.</title>
        <authorList>
            <person name="Morimoto D."/>
            <person name="Nakagawa S."/>
            <person name="Yoshida T."/>
            <person name="Sawayama S."/>
        </authorList>
    </citation>
    <scope>NUCLEOTIDE SEQUENCE [LARGE SCALE GENOMIC DNA]</scope>
    <source>
        <strain evidence="2 3">NIES-144</strain>
    </source>
</reference>
<feature type="compositionally biased region" description="Gly residues" evidence="1">
    <location>
        <begin position="94"/>
        <end position="117"/>
    </location>
</feature>
<feature type="compositionally biased region" description="Basic and acidic residues" evidence="1">
    <location>
        <begin position="39"/>
        <end position="52"/>
    </location>
</feature>
<dbReference type="EMBL" id="BLLF01000537">
    <property type="protein sequence ID" value="GFH12761.1"/>
    <property type="molecule type" value="Genomic_DNA"/>
</dbReference>
<keyword evidence="3" id="KW-1185">Reference proteome</keyword>
<evidence type="ECO:0000256" key="1">
    <source>
        <dbReference type="SAM" id="MobiDB-lite"/>
    </source>
</evidence>
<dbReference type="AlphaFoldDB" id="A0A699YT42"/>
<evidence type="ECO:0000313" key="2">
    <source>
        <dbReference type="EMBL" id="GFH12761.1"/>
    </source>
</evidence>